<evidence type="ECO:0000256" key="2">
    <source>
        <dbReference type="ARBA" id="ARBA00006676"/>
    </source>
</evidence>
<dbReference type="GeneID" id="109469710"/>
<evidence type="ECO:0000256" key="1">
    <source>
        <dbReference type="ARBA" id="ARBA00001947"/>
    </source>
</evidence>
<dbReference type="InterPro" id="IPR001365">
    <property type="entry name" value="A_deaminase_dom"/>
</dbReference>
<protein>
    <submittedName>
        <fullName evidence="11">Adenosine deaminase-like protein</fullName>
    </submittedName>
</protein>
<gene>
    <name evidence="11" type="primary">LOC109469710</name>
</gene>
<organism evidence="10 11">
    <name type="scientific">Branchiostoma belcheri</name>
    <name type="common">Amphioxus</name>
    <dbReference type="NCBI Taxonomy" id="7741"/>
    <lineage>
        <taxon>Eukaryota</taxon>
        <taxon>Metazoa</taxon>
        <taxon>Chordata</taxon>
        <taxon>Cephalochordata</taxon>
        <taxon>Leptocardii</taxon>
        <taxon>Amphioxiformes</taxon>
        <taxon>Branchiostomatidae</taxon>
        <taxon>Branchiostoma</taxon>
    </lineage>
</organism>
<evidence type="ECO:0000259" key="9">
    <source>
        <dbReference type="Pfam" id="PF00962"/>
    </source>
</evidence>
<reference evidence="11" key="1">
    <citation type="submission" date="2025-08" db="UniProtKB">
        <authorList>
            <consortium name="RefSeq"/>
        </authorList>
    </citation>
    <scope>IDENTIFICATION</scope>
    <source>
        <tissue evidence="11">Gonad</tissue>
    </source>
</reference>
<dbReference type="GO" id="GO:0009117">
    <property type="term" value="P:nucleotide metabolic process"/>
    <property type="evidence" value="ECO:0007669"/>
    <property type="project" value="UniProtKB-KW"/>
</dbReference>
<proteinExistence type="inferred from homology"/>
<dbReference type="RefSeq" id="XP_019623845.1">
    <property type="nucleotide sequence ID" value="XM_019768286.1"/>
</dbReference>
<dbReference type="GO" id="GO:0006154">
    <property type="term" value="P:adenosine catabolic process"/>
    <property type="evidence" value="ECO:0007669"/>
    <property type="project" value="TreeGrafter"/>
</dbReference>
<keyword evidence="7" id="KW-0546">Nucleotide metabolism</keyword>
<dbReference type="InterPro" id="IPR032466">
    <property type="entry name" value="Metal_Hydrolase"/>
</dbReference>
<dbReference type="Gene3D" id="3.20.20.140">
    <property type="entry name" value="Metal-dependent hydrolases"/>
    <property type="match status" value="1"/>
</dbReference>
<dbReference type="GO" id="GO:0046103">
    <property type="term" value="P:inosine biosynthetic process"/>
    <property type="evidence" value="ECO:0007669"/>
    <property type="project" value="TreeGrafter"/>
</dbReference>
<dbReference type="KEGG" id="bbel:109469710"/>
<evidence type="ECO:0000256" key="4">
    <source>
        <dbReference type="ARBA" id="ARBA00022723"/>
    </source>
</evidence>
<dbReference type="CDD" id="cd00443">
    <property type="entry name" value="ADA_AMPD"/>
    <property type="match status" value="1"/>
</dbReference>
<dbReference type="GO" id="GO:0004000">
    <property type="term" value="F:adenosine deaminase activity"/>
    <property type="evidence" value="ECO:0007669"/>
    <property type="project" value="TreeGrafter"/>
</dbReference>
<keyword evidence="5" id="KW-0378">Hydrolase</keyword>
<dbReference type="SUPFAM" id="SSF51556">
    <property type="entry name" value="Metallo-dependent hydrolases"/>
    <property type="match status" value="1"/>
</dbReference>
<keyword evidence="10" id="KW-1185">Reference proteome</keyword>
<comment type="similarity">
    <text evidence="2">Belongs to the metallo-dependent hydrolases superfamily. Adenosine and AMP deaminases family.</text>
</comment>
<keyword evidence="4" id="KW-0479">Metal-binding</keyword>
<comment type="cofactor">
    <cofactor evidence="1">
        <name>Zn(2+)</name>
        <dbReference type="ChEBI" id="CHEBI:29105"/>
    </cofactor>
</comment>
<dbReference type="FunFam" id="3.20.20.140:FF:000033">
    <property type="entry name" value="Adenosine deaminase-like protein"/>
    <property type="match status" value="1"/>
</dbReference>
<feature type="domain" description="Adenosine deaminase" evidence="9">
    <location>
        <begin position="15"/>
        <end position="338"/>
    </location>
</feature>
<dbReference type="GO" id="GO:0046872">
    <property type="term" value="F:metal ion binding"/>
    <property type="evidence" value="ECO:0007669"/>
    <property type="project" value="UniProtKB-KW"/>
</dbReference>
<accession>A0A6P4Y478</accession>
<dbReference type="Proteomes" id="UP000515135">
    <property type="component" value="Unplaced"/>
</dbReference>
<evidence type="ECO:0000256" key="7">
    <source>
        <dbReference type="ARBA" id="ARBA00023080"/>
    </source>
</evidence>
<comment type="catalytic activity">
    <reaction evidence="8">
        <text>N(6)-methyl-AMP + H2O + H(+) = IMP + methylamine</text>
        <dbReference type="Rhea" id="RHEA:16001"/>
        <dbReference type="ChEBI" id="CHEBI:15377"/>
        <dbReference type="ChEBI" id="CHEBI:15378"/>
        <dbReference type="ChEBI" id="CHEBI:58053"/>
        <dbReference type="ChEBI" id="CHEBI:59338"/>
        <dbReference type="ChEBI" id="CHEBI:144842"/>
    </reaction>
    <physiologicalReaction direction="left-to-right" evidence="8">
        <dbReference type="Rhea" id="RHEA:16002"/>
    </physiologicalReaction>
</comment>
<dbReference type="AlphaFoldDB" id="A0A6P4Y478"/>
<dbReference type="InterPro" id="IPR006330">
    <property type="entry name" value="Ado/ade_deaminase"/>
</dbReference>
<evidence type="ECO:0000256" key="5">
    <source>
        <dbReference type="ARBA" id="ARBA00022801"/>
    </source>
</evidence>
<dbReference type="PANTHER" id="PTHR11409:SF42">
    <property type="entry name" value="ADENOSINE DEAMINASE-LIKE PROTEIN"/>
    <property type="match status" value="1"/>
</dbReference>
<dbReference type="Pfam" id="PF00962">
    <property type="entry name" value="A_deaminase"/>
    <property type="match status" value="1"/>
</dbReference>
<sequence>MDEAVGLPDFCRRLPKVELHAHLSGSVSETTIQKLQVKKGVGHEGLQGDTAIGKGETRHLQEPFRIFKIIQDLSDTEESIFMMTEDVISEFAADGVRYLELRSTPRHMPHTGMTPQSYVESILSAIQKCKDREDVVVRLLLAIDRRQSVETAMTTVRLAQEYMLRSPGVVVGIDLSGNPAVGDGRDFIPVLKEAQNCGLKLALHIAEISQQAVAPETSALLSLPPDRVGHGTFIHHNQDLAAVVADRKMPFEICLTSNVKAQTVASYGEHHFQHWYSRKQPCVLCTDDKGVFCTTLSEEYRLAAETFGLTRPALWDLSYSSIDHTFVGEDLKQQLRDRWNTEKEKLFLQTR</sequence>
<evidence type="ECO:0000256" key="8">
    <source>
        <dbReference type="ARBA" id="ARBA00048787"/>
    </source>
</evidence>
<comment type="subunit">
    <text evidence="3">Monomer.</text>
</comment>
<dbReference type="OrthoDB" id="272271at2759"/>
<keyword evidence="6" id="KW-0862">Zinc</keyword>
<evidence type="ECO:0000256" key="6">
    <source>
        <dbReference type="ARBA" id="ARBA00022833"/>
    </source>
</evidence>
<evidence type="ECO:0000313" key="10">
    <source>
        <dbReference type="Proteomes" id="UP000515135"/>
    </source>
</evidence>
<name>A0A6P4Y478_BRABE</name>
<evidence type="ECO:0000313" key="11">
    <source>
        <dbReference type="RefSeq" id="XP_019623845.1"/>
    </source>
</evidence>
<dbReference type="PANTHER" id="PTHR11409">
    <property type="entry name" value="ADENOSINE DEAMINASE"/>
    <property type="match status" value="1"/>
</dbReference>
<evidence type="ECO:0000256" key="3">
    <source>
        <dbReference type="ARBA" id="ARBA00011245"/>
    </source>
</evidence>